<comment type="caution">
    <text evidence="2">The sequence shown here is derived from an EMBL/GenBank/DDBJ whole genome shotgun (WGS) entry which is preliminary data.</text>
</comment>
<dbReference type="EMBL" id="LPWE01000010">
    <property type="protein sequence ID" value="ODR95792.1"/>
    <property type="molecule type" value="Genomic_DNA"/>
</dbReference>
<dbReference type="AlphaFoldDB" id="A0A1E3VQJ8"/>
<organism evidence="2 3">
    <name type="scientific">Methyloceanibacter stevinii</name>
    <dbReference type="NCBI Taxonomy" id="1774970"/>
    <lineage>
        <taxon>Bacteria</taxon>
        <taxon>Pseudomonadati</taxon>
        <taxon>Pseudomonadota</taxon>
        <taxon>Alphaproteobacteria</taxon>
        <taxon>Hyphomicrobiales</taxon>
        <taxon>Hyphomicrobiaceae</taxon>
        <taxon>Methyloceanibacter</taxon>
    </lineage>
</organism>
<keyword evidence="3" id="KW-1185">Reference proteome</keyword>
<sequence>MCGRFGASSDTVGGTTITPSMTSSSTTEAGSSASRSLVRRGFGLVRNDRLRLVRRRRLALVRQLRRIFRHGWRHDHGFPARRVLGGSRLFLGRCGLFLGCGRLLLGGSHLLLGRSHLLLGRSRLVLCSSFRCRLLGGGWRHVLLGRLVLRFFASSEQYRRQQSTTQTHVFHDRPPIHRLRANFHP</sequence>
<name>A0A1E3VQJ8_9HYPH</name>
<dbReference type="Proteomes" id="UP000094172">
    <property type="component" value="Unassembled WGS sequence"/>
</dbReference>
<evidence type="ECO:0000313" key="3">
    <source>
        <dbReference type="Proteomes" id="UP000094172"/>
    </source>
</evidence>
<accession>A0A1E3VQJ8</accession>
<feature type="region of interest" description="Disordered" evidence="1">
    <location>
        <begin position="1"/>
        <end position="32"/>
    </location>
</feature>
<gene>
    <name evidence="2" type="ORF">AUC70_02660</name>
</gene>
<reference evidence="2 3" key="1">
    <citation type="journal article" date="2016" name="Environ. Microbiol.">
        <title>New Methyloceanibacter diversity from North Sea sediments includes methanotroph containing solely the soluble methane monooxygenase.</title>
        <authorList>
            <person name="Vekeman B."/>
            <person name="Kerckhof F.M."/>
            <person name="Cremers G."/>
            <person name="de Vos P."/>
            <person name="Vandamme P."/>
            <person name="Boon N."/>
            <person name="Op den Camp H.J."/>
            <person name="Heylen K."/>
        </authorList>
    </citation>
    <scope>NUCLEOTIDE SEQUENCE [LARGE SCALE GENOMIC DNA]</scope>
    <source>
        <strain evidence="2 3">R-67176</strain>
    </source>
</reference>
<evidence type="ECO:0000313" key="2">
    <source>
        <dbReference type="EMBL" id="ODR95792.1"/>
    </source>
</evidence>
<proteinExistence type="predicted"/>
<evidence type="ECO:0000256" key="1">
    <source>
        <dbReference type="SAM" id="MobiDB-lite"/>
    </source>
</evidence>
<protein>
    <submittedName>
        <fullName evidence="2">Uncharacterized protein</fullName>
    </submittedName>
</protein>
<feature type="compositionally biased region" description="Low complexity" evidence="1">
    <location>
        <begin position="15"/>
        <end position="32"/>
    </location>
</feature>